<dbReference type="EMBL" id="JAFFGZ010000007">
    <property type="protein sequence ID" value="KAK4641856.1"/>
    <property type="molecule type" value="Genomic_DNA"/>
</dbReference>
<proteinExistence type="predicted"/>
<accession>A0ABR0FDW5</accession>
<evidence type="ECO:0000313" key="1">
    <source>
        <dbReference type="EMBL" id="KAK4641856.1"/>
    </source>
</evidence>
<comment type="caution">
    <text evidence="1">The sequence shown here is derived from an EMBL/GenBank/DDBJ whole genome shotgun (WGS) entry which is preliminary data.</text>
</comment>
<keyword evidence="2" id="KW-1185">Reference proteome</keyword>
<sequence length="77" mass="9177">MFRWYEKSEFATLTSPTYLKGNLPCRQLWRKPQEYLTTFSRALQACTPVVWRRECPGRQGELQPGPRTWPYCLVGFF</sequence>
<dbReference type="GeneID" id="87899156"/>
<name>A0ABR0FDW5_9PEZI</name>
<dbReference type="RefSeq" id="XP_062730832.1">
    <property type="nucleotide sequence ID" value="XM_062879674.1"/>
</dbReference>
<organism evidence="1 2">
    <name type="scientific">Podospora bellae-mahoneyi</name>
    <dbReference type="NCBI Taxonomy" id="2093777"/>
    <lineage>
        <taxon>Eukaryota</taxon>
        <taxon>Fungi</taxon>
        <taxon>Dikarya</taxon>
        <taxon>Ascomycota</taxon>
        <taxon>Pezizomycotina</taxon>
        <taxon>Sordariomycetes</taxon>
        <taxon>Sordariomycetidae</taxon>
        <taxon>Sordariales</taxon>
        <taxon>Podosporaceae</taxon>
        <taxon>Podospora</taxon>
    </lineage>
</organism>
<reference evidence="1 2" key="1">
    <citation type="journal article" date="2023" name="bioRxiv">
        <title>High-quality genome assemblies of four members of thePodospora anserinaspecies complex.</title>
        <authorList>
            <person name="Ament-Velasquez S.L."/>
            <person name="Vogan A.A."/>
            <person name="Wallerman O."/>
            <person name="Hartmann F."/>
            <person name="Gautier V."/>
            <person name="Silar P."/>
            <person name="Giraud T."/>
            <person name="Johannesson H."/>
        </authorList>
    </citation>
    <scope>NUCLEOTIDE SEQUENCE [LARGE SCALE GENOMIC DNA]</scope>
    <source>
        <strain evidence="1 2">CBS 112042</strain>
    </source>
</reference>
<evidence type="ECO:0000313" key="2">
    <source>
        <dbReference type="Proteomes" id="UP001322138"/>
    </source>
</evidence>
<dbReference type="Proteomes" id="UP001322138">
    <property type="component" value="Unassembled WGS sequence"/>
</dbReference>
<gene>
    <name evidence="1" type="ORF">QC761_504480</name>
</gene>
<protein>
    <submittedName>
        <fullName evidence="1">Uncharacterized protein</fullName>
    </submittedName>
</protein>